<dbReference type="EMBL" id="DTKL01000018">
    <property type="protein sequence ID" value="HGY93686.1"/>
    <property type="molecule type" value="Genomic_DNA"/>
</dbReference>
<dbReference type="SMART" id="SM01236">
    <property type="entry name" value="Haem_oxygenase_2"/>
    <property type="match status" value="1"/>
</dbReference>
<dbReference type="GO" id="GO:0016491">
    <property type="term" value="F:oxidoreductase activity"/>
    <property type="evidence" value="ECO:0007669"/>
    <property type="project" value="UniProtKB-KW"/>
</dbReference>
<dbReference type="Pfam" id="PF14518">
    <property type="entry name" value="Haem_oxygenas_2"/>
    <property type="match status" value="1"/>
</dbReference>
<dbReference type="AlphaFoldDB" id="A0A7V4XRD2"/>
<dbReference type="PANTHER" id="PTHR40279:SF3">
    <property type="entry name" value="4-AMINOBENZOATE SYNTHASE"/>
    <property type="match status" value="1"/>
</dbReference>
<evidence type="ECO:0000256" key="1">
    <source>
        <dbReference type="ARBA" id="ARBA00023002"/>
    </source>
</evidence>
<dbReference type="InterPro" id="IPR039068">
    <property type="entry name" value="PqqC-like"/>
</dbReference>
<name>A0A7V4XRD2_9BACT</name>
<dbReference type="SUPFAM" id="SSF48613">
    <property type="entry name" value="Heme oxygenase-like"/>
    <property type="match status" value="1"/>
</dbReference>
<proteinExistence type="predicted"/>
<dbReference type="InterPro" id="IPR027572">
    <property type="entry name" value="Fol-rel_CADD"/>
</dbReference>
<keyword evidence="1" id="KW-0560">Oxidoreductase</keyword>
<dbReference type="Gene3D" id="1.20.910.10">
    <property type="entry name" value="Heme oxygenase-like"/>
    <property type="match status" value="1"/>
</dbReference>
<gene>
    <name evidence="2" type="ORF">ENW50_03205</name>
</gene>
<evidence type="ECO:0000313" key="2">
    <source>
        <dbReference type="EMBL" id="HGY93686.1"/>
    </source>
</evidence>
<dbReference type="InterPro" id="IPR016084">
    <property type="entry name" value="Haem_Oase-like_multi-hlx"/>
</dbReference>
<protein>
    <submittedName>
        <fullName evidence="2">CADD family putative folate metabolism protein</fullName>
    </submittedName>
</protein>
<dbReference type="NCBIfam" id="TIGR04305">
    <property type="entry name" value="fol_rel_CADD"/>
    <property type="match status" value="1"/>
</dbReference>
<reference evidence="2" key="1">
    <citation type="journal article" date="2020" name="mSystems">
        <title>Genome- and Community-Level Interaction Insights into Carbon Utilization and Element Cycling Functions of Hydrothermarchaeota in Hydrothermal Sediment.</title>
        <authorList>
            <person name="Zhou Z."/>
            <person name="Liu Y."/>
            <person name="Xu W."/>
            <person name="Pan J."/>
            <person name="Luo Z.H."/>
            <person name="Li M."/>
        </authorList>
    </citation>
    <scope>NUCLEOTIDE SEQUENCE [LARGE SCALE GENOMIC DNA]</scope>
    <source>
        <strain evidence="2">SpSt-855</strain>
    </source>
</reference>
<organism evidence="2">
    <name type="scientific">Acidobacterium capsulatum</name>
    <dbReference type="NCBI Taxonomy" id="33075"/>
    <lineage>
        <taxon>Bacteria</taxon>
        <taxon>Pseudomonadati</taxon>
        <taxon>Acidobacteriota</taxon>
        <taxon>Terriglobia</taxon>
        <taxon>Terriglobales</taxon>
        <taxon>Acidobacteriaceae</taxon>
        <taxon>Acidobacterium</taxon>
    </lineage>
</organism>
<accession>A0A7V4XRD2</accession>
<comment type="caution">
    <text evidence="2">The sequence shown here is derived from an EMBL/GenBank/DDBJ whole genome shotgun (WGS) entry which is preliminary data.</text>
</comment>
<dbReference type="PANTHER" id="PTHR40279">
    <property type="entry name" value="PQQC-LIKE PROTEIN"/>
    <property type="match status" value="1"/>
</dbReference>
<sequence>MPPSQTAVETSTSASFIAQIDARVAARHLLQHPFYQAWSRGELTMDALKDYAAQYYQHVAAFPTYLSAVHAQTEDQAVRRHLLLNLMDEEAGSPNHPELWLEFAESLGLDAAQVRQQPAWPSTRALIDGFRDCCSTQGTAAGVAALYAYESQIPAVSEKKIEGLRDFYGFHNEEGYRYFTVHIEADKEHSATERALLAELAEPANEAACLGAVDTVLDGLYGLLTKVCDRHGIAHAC</sequence>